<organism evidence="1 2">
    <name type="scientific">Hoyosella altamirensis</name>
    <dbReference type="NCBI Taxonomy" id="616997"/>
    <lineage>
        <taxon>Bacteria</taxon>
        <taxon>Bacillati</taxon>
        <taxon>Actinomycetota</taxon>
        <taxon>Actinomycetes</taxon>
        <taxon>Mycobacteriales</taxon>
        <taxon>Hoyosellaceae</taxon>
        <taxon>Hoyosella</taxon>
    </lineage>
</organism>
<evidence type="ECO:0000313" key="1">
    <source>
        <dbReference type="EMBL" id="MBB3037163.1"/>
    </source>
</evidence>
<proteinExistence type="predicted"/>
<protein>
    <submittedName>
        <fullName evidence="1">Uncharacterized protein</fullName>
    </submittedName>
</protein>
<evidence type="ECO:0000313" key="2">
    <source>
        <dbReference type="Proteomes" id="UP000567922"/>
    </source>
</evidence>
<dbReference type="Proteomes" id="UP000567922">
    <property type="component" value="Unassembled WGS sequence"/>
</dbReference>
<dbReference type="AlphaFoldDB" id="A0A839RMA6"/>
<dbReference type="OrthoDB" id="3211725at2"/>
<gene>
    <name evidence="1" type="ORF">FHU29_001597</name>
</gene>
<dbReference type="EMBL" id="JACHWS010000001">
    <property type="protein sequence ID" value="MBB3037163.1"/>
    <property type="molecule type" value="Genomic_DNA"/>
</dbReference>
<comment type="caution">
    <text evidence="1">The sequence shown here is derived from an EMBL/GenBank/DDBJ whole genome shotgun (WGS) entry which is preliminary data.</text>
</comment>
<name>A0A839RMA6_9ACTN</name>
<sequence length="207" mass="22532">MSIEQTRRALHGVAELLIAGPQYRRHGTIRLTVTPGGFGGTALPVRVDGSELVWAMGRARITVPLHDIAENAHIDAGAPHGLYTDGSGVSLDEVIEIDPAAARLISGWFRLGDRALRHFAPDLTPVLWPEHFDLSITLENTTYGVSPGDQNVDLPYAYVAPADRGDLGGTDPFWNAGFGAFRTIDDISTERSMIEFFEAGRKLLLNQ</sequence>
<dbReference type="RefSeq" id="WP_064438977.1">
    <property type="nucleotide sequence ID" value="NZ_BDDI01000002.1"/>
</dbReference>
<accession>A0A839RMA6</accession>
<keyword evidence="2" id="KW-1185">Reference proteome</keyword>
<reference evidence="1 2" key="1">
    <citation type="submission" date="2020-08" db="EMBL/GenBank/DDBJ databases">
        <title>Sequencing the genomes of 1000 actinobacteria strains.</title>
        <authorList>
            <person name="Klenk H.-P."/>
        </authorList>
    </citation>
    <scope>NUCLEOTIDE SEQUENCE [LARGE SCALE GENOMIC DNA]</scope>
    <source>
        <strain evidence="1 2">DSM 45258</strain>
    </source>
</reference>